<dbReference type="Pfam" id="PF09268">
    <property type="entry name" value="Clathrin-link"/>
    <property type="match status" value="1"/>
</dbReference>
<dbReference type="InterPro" id="IPR055358">
    <property type="entry name" value="CHCR"/>
</dbReference>
<dbReference type="InterPro" id="IPR016341">
    <property type="entry name" value="Clathrin_heavy_chain"/>
</dbReference>
<evidence type="ECO:0000256" key="2">
    <source>
        <dbReference type="ARBA" id="ARBA00022737"/>
    </source>
</evidence>
<dbReference type="GO" id="GO:0071439">
    <property type="term" value="C:clathrin complex"/>
    <property type="evidence" value="ECO:0007669"/>
    <property type="project" value="InterPro"/>
</dbReference>
<feature type="repeat" description="CHCR" evidence="7">
    <location>
        <begin position="1450"/>
        <end position="1593"/>
    </location>
</feature>
<dbReference type="GO" id="GO:0030130">
    <property type="term" value="C:clathrin coat of trans-Golgi network vesicle"/>
    <property type="evidence" value="ECO:0007669"/>
    <property type="project" value="InterPro"/>
</dbReference>
<feature type="repeat" description="CHCR" evidence="7">
    <location>
        <begin position="838"/>
        <end position="979"/>
    </location>
</feature>
<dbReference type="OrthoDB" id="2113814at2759"/>
<dbReference type="GO" id="GO:0030132">
    <property type="term" value="C:clathrin coat of coated pit"/>
    <property type="evidence" value="ECO:0007669"/>
    <property type="project" value="InterPro"/>
</dbReference>
<organism evidence="9 10">
    <name type="scientific">Tribonema minus</name>
    <dbReference type="NCBI Taxonomy" id="303371"/>
    <lineage>
        <taxon>Eukaryota</taxon>
        <taxon>Sar</taxon>
        <taxon>Stramenopiles</taxon>
        <taxon>Ochrophyta</taxon>
        <taxon>PX clade</taxon>
        <taxon>Xanthophyceae</taxon>
        <taxon>Tribonematales</taxon>
        <taxon>Tribonemataceae</taxon>
        <taxon>Tribonema</taxon>
    </lineage>
</organism>
<comment type="similarity">
    <text evidence="1 6">Belongs to the clathrin heavy chain family.</text>
</comment>
<evidence type="ECO:0000259" key="8">
    <source>
        <dbReference type="Pfam" id="PF09268"/>
    </source>
</evidence>
<sequence length="1741" mass="194197">MAQPLIPVLFREALNLVALGVAPEAIKFGTCSLESDKYICVCQNGELVIVDMAAGNTVTRRPISAEAAIMNPVSKIVALRAAGQLQIFNLDTKARVKAHTISDPIQYWRWLDPSTIALVSATAVYHWSMEGADPPAKVFDRDGKLEGSQIIGYSVSMDRKWCLVTGISQAAPGVIAGTMQLYSVDKRVSQILNGHTGTFAVINRPGRDVPAQVLCFEEKKMDSPAKLFIMEVGRDKDAPGGVFRVAPQQIPLPPDAPNDFPVAMNVSPRHDIIFMITKQGYLFMFDVHTGKALYRAKISNETVFVTTAHTDVGGVMGVTARAGSVIHVAVNEQTLIPYIVNTLRDTALAIELAGRLNLEGANELYEMQFNQLLSQGDAQGAARLAAESPNGLLRTPATIARFQQVPPQPGQAPPVFQYFSVLLERGRLNAMEALELARPLLAQGRTDMLEKWLKEDKLECSGELGDLVAQADTNMALSIYLRANVPDKVVACFVQRGEFDQVVAYSAKVGYRCDFVAMLQGMIRTNPQGAAEFAKKLASGGPGGAAMVDPNTVVEIFMGVNRVQETTAFLLEALKNNRKEEGYLQTKLLEINLVGGSPQVADAILANEMFSHYDRNHIARLCENAGLYQRALEHYQAPADIKRLMAFAPAMNAEFIVNFFGNLSRETSIEVMKEMLGKNMRQNLPIVVQIATKYSDQIGCENLVALLEGFKSYEGLFYYLGGIVNFSQEPIAHFKYIEAAAKMQQFKEVERVCRDSTVYNPEQVKKFLMDAKLPDPRPLIHVCDRYDFIEEMTGYLFKNNQQKYIEVYVQKVSPQKTPMVIGKLLDLDCSEDFIRGLLNSVGHACPVEELVEQVERRNRLRLLQPWLEARVATGNTETATHNAIGKIYVTLNKDPKNFLLQNQFYDPRVLGKYCEKLDPSLAFLAYKRANGECDDDIIRVTSENGLYKDQARYLVERQDLDLWARVLTPPDMDNTKKEPASRRALIDQVVQTALPETKVADEVSTTVKAFMNADLPSELIELLERIVLQGSDFSENKNLQNLLILTAIKADKSRVMDYINRLDNFDGPEIAKIAASELYELYEEALIIYIKFGKKAPAGPERTALNVSAVEVLVDHIKALDRAKDFAERVQEPAVWSKLAKAQLDEDLVVEAIDSYIKAHDPSYYMEVIECAEREDKFEALVLFLRMARGEVKEAVIENELIYAYAKTNALADLEEFIAAPNMANIEGSGQKCFDEGLYEAARILFKNINNNAKLALCYVHLGQYREAVEAATKANAVNTWKQVCYACVRAGEFRLAGICGLQILKHPDHLEELTLHYERAGHPTELLQLMEQGLGLEEAHSGIFTELAVLYSKYSPDKLMAHIKLFWNRMNTSKVLRACERALLWDEAVYLYKEDGQHDSAVRAMIEHCTAWKHDLFIECVQKVRNQEIYYRAIGFYMEQHPLDLVRLLKVLTPHLDHARVVHQLRKAENLPLATEYLQSVQKENIAAVNEALNELYIEDEDHERLRQSLDEFGNFDQIALAQRIEKHELLEFRRISAYVYKKNRRFQQSVALSKGDKMYKDAIDTAAQSGDSELAEDLLRFFVNIGDKECFCAMLYTAYGLVKPDVAMELAWRNGYVDYAMPFMIQYMRNLHERVEAIDARTAPKKKDQAEEDAAAAAAAAAATMYDAPIMGNGTMLLANAPFNPAMDMGYGGGGGGMAAMNTNAMGMGAPGMGGMGSMGMGGGMMPPMGMGGMRPGGY</sequence>
<feature type="repeat" description="CHCR" evidence="7">
    <location>
        <begin position="691"/>
        <end position="833"/>
    </location>
</feature>
<keyword evidence="3 6" id="KW-0472">Membrane</keyword>
<dbReference type="InterPro" id="IPR016025">
    <property type="entry name" value="Clathrin_H-chain_N"/>
</dbReference>
<dbReference type="PANTHER" id="PTHR10292">
    <property type="entry name" value="CLATHRIN HEAVY CHAIN RELATED"/>
    <property type="match status" value="1"/>
</dbReference>
<dbReference type="GO" id="GO:0006886">
    <property type="term" value="P:intracellular protein transport"/>
    <property type="evidence" value="ECO:0007669"/>
    <property type="project" value="UniProtKB-UniRule"/>
</dbReference>
<dbReference type="SUPFAM" id="SSF50989">
    <property type="entry name" value="Clathrin heavy-chain terminal domain"/>
    <property type="match status" value="1"/>
</dbReference>
<dbReference type="GO" id="GO:0032051">
    <property type="term" value="F:clathrin light chain binding"/>
    <property type="evidence" value="ECO:0007669"/>
    <property type="project" value="InterPro"/>
</dbReference>
<accession>A0A835YZH1</accession>
<keyword evidence="5 6" id="KW-0968">Cytoplasmic vesicle</keyword>
<evidence type="ECO:0000256" key="1">
    <source>
        <dbReference type="ARBA" id="ARBA00009535"/>
    </source>
</evidence>
<dbReference type="EMBL" id="JAFCMP010000423">
    <property type="protein sequence ID" value="KAG5180019.1"/>
    <property type="molecule type" value="Genomic_DNA"/>
</dbReference>
<name>A0A835YZH1_9STRA</name>
<dbReference type="GO" id="GO:0006898">
    <property type="term" value="P:receptor-mediated endocytosis"/>
    <property type="evidence" value="ECO:0007669"/>
    <property type="project" value="TreeGrafter"/>
</dbReference>
<feature type="domain" description="Clathrin heavy chain linker core motif" evidence="8">
    <location>
        <begin position="332"/>
        <end position="355"/>
    </location>
</feature>
<evidence type="ECO:0000256" key="4">
    <source>
        <dbReference type="ARBA" id="ARBA00023176"/>
    </source>
</evidence>
<keyword evidence="2" id="KW-0677">Repeat</keyword>
<dbReference type="FunFam" id="1.25.40.10:FF:000002">
    <property type="entry name" value="Clathrin heavy chain"/>
    <property type="match status" value="1"/>
</dbReference>
<dbReference type="PANTHER" id="PTHR10292:SF1">
    <property type="entry name" value="CLATHRIN HEAVY CHAIN"/>
    <property type="match status" value="1"/>
</dbReference>
<evidence type="ECO:0000313" key="10">
    <source>
        <dbReference type="Proteomes" id="UP000664859"/>
    </source>
</evidence>
<dbReference type="InterPro" id="IPR000547">
    <property type="entry name" value="Clathrin_H-chain/VPS_repeat"/>
</dbReference>
<proteinExistence type="inferred from homology"/>
<comment type="caution">
    <text evidence="9">The sequence shown here is derived from an EMBL/GenBank/DDBJ whole genome shotgun (WGS) entry which is preliminary data.</text>
</comment>
<dbReference type="SUPFAM" id="SSF48371">
    <property type="entry name" value="ARM repeat"/>
    <property type="match status" value="6"/>
</dbReference>
<evidence type="ECO:0000256" key="7">
    <source>
        <dbReference type="PROSITE-ProRule" id="PRU01006"/>
    </source>
</evidence>
<feature type="repeat" description="CHCR" evidence="7">
    <location>
        <begin position="1302"/>
        <end position="1447"/>
    </location>
</feature>
<dbReference type="InterPro" id="IPR016024">
    <property type="entry name" value="ARM-type_fold"/>
</dbReference>
<dbReference type="Gene3D" id="1.25.40.730">
    <property type="match status" value="1"/>
</dbReference>
<dbReference type="Proteomes" id="UP000664859">
    <property type="component" value="Unassembled WGS sequence"/>
</dbReference>
<dbReference type="FunFam" id="1.25.40.10:FF:000001">
    <property type="entry name" value="Clathrin heavy chain"/>
    <property type="match status" value="1"/>
</dbReference>
<dbReference type="InterPro" id="IPR011990">
    <property type="entry name" value="TPR-like_helical_dom_sf"/>
</dbReference>
<gene>
    <name evidence="9" type="ORF">JKP88DRAFT_270277</name>
</gene>
<evidence type="ECO:0000256" key="5">
    <source>
        <dbReference type="ARBA" id="ARBA00023329"/>
    </source>
</evidence>
<dbReference type="GO" id="GO:0005198">
    <property type="term" value="F:structural molecule activity"/>
    <property type="evidence" value="ECO:0007669"/>
    <property type="project" value="InterPro"/>
</dbReference>
<dbReference type="InterPro" id="IPR015348">
    <property type="entry name" value="Clathrin_H-chain_linker_core"/>
</dbReference>
<dbReference type="Pfam" id="PF00637">
    <property type="entry name" value="Clathrin"/>
    <property type="match status" value="7"/>
</dbReference>
<reference evidence="9" key="1">
    <citation type="submission" date="2021-02" db="EMBL/GenBank/DDBJ databases">
        <title>First Annotated Genome of the Yellow-green Alga Tribonema minus.</title>
        <authorList>
            <person name="Mahan K.M."/>
        </authorList>
    </citation>
    <scope>NUCLEOTIDE SEQUENCE</scope>
    <source>
        <strain evidence="9">UTEX B ZZ1240</strain>
    </source>
</reference>
<dbReference type="Pfam" id="PF13838">
    <property type="entry name" value="Clathrin_H_link"/>
    <property type="match status" value="1"/>
</dbReference>
<feature type="repeat" description="CHCR" evidence="7">
    <location>
        <begin position="1156"/>
        <end position="1297"/>
    </location>
</feature>
<feature type="repeat" description="CHCR" evidence="7">
    <location>
        <begin position="994"/>
        <end position="1152"/>
    </location>
</feature>
<dbReference type="Gene3D" id="1.25.40.10">
    <property type="entry name" value="Tetratricopeptide repeat domain"/>
    <property type="match status" value="3"/>
</dbReference>
<dbReference type="FunFam" id="1.25.40.10:FF:000082">
    <property type="entry name" value="Clathrin heavy chain"/>
    <property type="match status" value="1"/>
</dbReference>
<dbReference type="SMART" id="SM00299">
    <property type="entry name" value="CLH"/>
    <property type="match status" value="7"/>
</dbReference>
<comment type="function">
    <text evidence="6">Clathrin is the major protein of the polyhedral coat of coated pits and vesicles.</text>
</comment>
<dbReference type="PIRSF" id="PIRSF002290">
    <property type="entry name" value="Clathrin_H_chain"/>
    <property type="match status" value="1"/>
</dbReference>
<evidence type="ECO:0000256" key="6">
    <source>
        <dbReference type="PIRNR" id="PIRNR002290"/>
    </source>
</evidence>
<evidence type="ECO:0000256" key="3">
    <source>
        <dbReference type="ARBA" id="ARBA00023136"/>
    </source>
</evidence>
<keyword evidence="10" id="KW-1185">Reference proteome</keyword>
<dbReference type="PROSITE" id="PS50236">
    <property type="entry name" value="CHCR"/>
    <property type="match status" value="7"/>
</dbReference>
<keyword evidence="4 6" id="KW-0168">Coated pit</keyword>
<evidence type="ECO:0000313" key="9">
    <source>
        <dbReference type="EMBL" id="KAG5180019.1"/>
    </source>
</evidence>
<dbReference type="Gene3D" id="2.130.10.110">
    <property type="entry name" value="Clathrin heavy-chain terminal domain"/>
    <property type="match status" value="1"/>
</dbReference>
<feature type="repeat" description="CHCR" evidence="7">
    <location>
        <begin position="541"/>
        <end position="688"/>
    </location>
</feature>
<comment type="subcellular location">
    <subcellularLocation>
        <location evidence="6">Cytoplasmic vesicle membrane</location>
        <topology evidence="6">Peripheral membrane protein</topology>
        <orientation evidence="6">Cytoplasmic side</orientation>
    </subcellularLocation>
    <subcellularLocation>
        <location evidence="6">Membrane</location>
        <location evidence="6">Coated pit</location>
        <topology evidence="6">Peripheral membrane protein</topology>
        <orientation evidence="6">Cytoplasmic side</orientation>
    </subcellularLocation>
</comment>
<protein>
    <recommendedName>
        <fullName evidence="6">Clathrin heavy chain</fullName>
    </recommendedName>
</protein>